<evidence type="ECO:0000313" key="1">
    <source>
        <dbReference type="EMBL" id="JAE11644.1"/>
    </source>
</evidence>
<organism evidence="1">
    <name type="scientific">Arundo donax</name>
    <name type="common">Giant reed</name>
    <name type="synonym">Donax arundinaceus</name>
    <dbReference type="NCBI Taxonomy" id="35708"/>
    <lineage>
        <taxon>Eukaryota</taxon>
        <taxon>Viridiplantae</taxon>
        <taxon>Streptophyta</taxon>
        <taxon>Embryophyta</taxon>
        <taxon>Tracheophyta</taxon>
        <taxon>Spermatophyta</taxon>
        <taxon>Magnoliopsida</taxon>
        <taxon>Liliopsida</taxon>
        <taxon>Poales</taxon>
        <taxon>Poaceae</taxon>
        <taxon>PACMAD clade</taxon>
        <taxon>Arundinoideae</taxon>
        <taxon>Arundineae</taxon>
        <taxon>Arundo</taxon>
    </lineage>
</organism>
<reference evidence="1" key="2">
    <citation type="journal article" date="2015" name="Data Brief">
        <title>Shoot transcriptome of the giant reed, Arundo donax.</title>
        <authorList>
            <person name="Barrero R.A."/>
            <person name="Guerrero F.D."/>
            <person name="Moolhuijzen P."/>
            <person name="Goolsby J.A."/>
            <person name="Tidwell J."/>
            <person name="Bellgard S.E."/>
            <person name="Bellgard M.I."/>
        </authorList>
    </citation>
    <scope>NUCLEOTIDE SEQUENCE</scope>
    <source>
        <tissue evidence="1">Shoot tissue taken approximately 20 cm above the soil surface</tissue>
    </source>
</reference>
<accession>A0A0A9FKB5</accession>
<proteinExistence type="predicted"/>
<reference evidence="1" key="1">
    <citation type="submission" date="2014-09" db="EMBL/GenBank/DDBJ databases">
        <authorList>
            <person name="Magalhaes I.L.F."/>
            <person name="Oliveira U."/>
            <person name="Santos F.R."/>
            <person name="Vidigal T.H.D.A."/>
            <person name="Brescovit A.D."/>
            <person name="Santos A.J."/>
        </authorList>
    </citation>
    <scope>NUCLEOTIDE SEQUENCE</scope>
    <source>
        <tissue evidence="1">Shoot tissue taken approximately 20 cm above the soil surface</tissue>
    </source>
</reference>
<dbReference type="EMBL" id="GBRH01186252">
    <property type="protein sequence ID" value="JAE11644.1"/>
    <property type="molecule type" value="Transcribed_RNA"/>
</dbReference>
<name>A0A0A9FKB5_ARUDO</name>
<sequence length="71" mass="8784">MLLCKVYHRFTYTFLQQTREEMETINPKKWFLMLAVQYELTKLQVRTQLMRSKWERLYGITCRTSRLCSSR</sequence>
<protein>
    <submittedName>
        <fullName evidence="1">Uncharacterized protein</fullName>
    </submittedName>
</protein>
<dbReference type="AlphaFoldDB" id="A0A0A9FKB5"/>